<dbReference type="AlphaFoldDB" id="A3ZND5"/>
<protein>
    <submittedName>
        <fullName evidence="3">Uncharacterized protein</fullName>
    </submittedName>
</protein>
<reference evidence="3 4" key="1">
    <citation type="submission" date="2006-02" db="EMBL/GenBank/DDBJ databases">
        <authorList>
            <person name="Amann R."/>
            <person name="Ferriera S."/>
            <person name="Johnson J."/>
            <person name="Kravitz S."/>
            <person name="Halpern A."/>
            <person name="Remington K."/>
            <person name="Beeson K."/>
            <person name="Tran B."/>
            <person name="Rogers Y.-H."/>
            <person name="Friedman R."/>
            <person name="Venter J.C."/>
        </authorList>
    </citation>
    <scope>NUCLEOTIDE SEQUENCE [LARGE SCALE GENOMIC DNA]</scope>
    <source>
        <strain evidence="3 4">DSM 3645</strain>
    </source>
</reference>
<comment type="caution">
    <text evidence="3">The sequence shown here is derived from an EMBL/GenBank/DDBJ whole genome shotgun (WGS) entry which is preliminary data.</text>
</comment>
<dbReference type="EMBL" id="AANZ01000003">
    <property type="protein sequence ID" value="EAQ81830.1"/>
    <property type="molecule type" value="Genomic_DNA"/>
</dbReference>
<organism evidence="3 4">
    <name type="scientific">Blastopirellula marina DSM 3645</name>
    <dbReference type="NCBI Taxonomy" id="314230"/>
    <lineage>
        <taxon>Bacteria</taxon>
        <taxon>Pseudomonadati</taxon>
        <taxon>Planctomycetota</taxon>
        <taxon>Planctomycetia</taxon>
        <taxon>Pirellulales</taxon>
        <taxon>Pirellulaceae</taxon>
        <taxon>Blastopirellula</taxon>
    </lineage>
</organism>
<gene>
    <name evidence="3" type="ORF">DSM3645_16800</name>
</gene>
<evidence type="ECO:0000313" key="3">
    <source>
        <dbReference type="EMBL" id="EAQ81830.1"/>
    </source>
</evidence>
<feature type="transmembrane region" description="Helical" evidence="2">
    <location>
        <begin position="106"/>
        <end position="128"/>
    </location>
</feature>
<keyword evidence="2" id="KW-0812">Transmembrane</keyword>
<proteinExistence type="predicted"/>
<dbReference type="OrthoDB" id="292635at2"/>
<feature type="transmembrane region" description="Helical" evidence="2">
    <location>
        <begin position="47"/>
        <end position="70"/>
    </location>
</feature>
<name>A3ZND5_9BACT</name>
<feature type="region of interest" description="Disordered" evidence="1">
    <location>
        <begin position="157"/>
        <end position="183"/>
    </location>
</feature>
<feature type="transmembrane region" description="Helical" evidence="2">
    <location>
        <begin position="12"/>
        <end position="35"/>
    </location>
</feature>
<dbReference type="RefSeq" id="WP_002651258.1">
    <property type="nucleotide sequence ID" value="NZ_CH672376.1"/>
</dbReference>
<evidence type="ECO:0000256" key="2">
    <source>
        <dbReference type="SAM" id="Phobius"/>
    </source>
</evidence>
<dbReference type="eggNOG" id="ENOG5033DUU">
    <property type="taxonomic scope" value="Bacteria"/>
</dbReference>
<dbReference type="HOGENOM" id="CLU_908119_0_0_0"/>
<dbReference type="Proteomes" id="UP000004358">
    <property type="component" value="Unassembled WGS sequence"/>
</dbReference>
<keyword evidence="2" id="KW-1133">Transmembrane helix</keyword>
<accession>A3ZND5</accession>
<evidence type="ECO:0000256" key="1">
    <source>
        <dbReference type="SAM" id="MobiDB-lite"/>
    </source>
</evidence>
<evidence type="ECO:0000313" key="4">
    <source>
        <dbReference type="Proteomes" id="UP000004358"/>
    </source>
</evidence>
<keyword evidence="2" id="KW-0472">Membrane</keyword>
<feature type="transmembrane region" description="Helical" evidence="2">
    <location>
        <begin position="82"/>
        <end position="100"/>
    </location>
</feature>
<sequence length="306" mass="32902">MSDQPPNSEARLLLLPTAWIGTIALALASLQAIWLRLAGWSLVDVSGFAIFFAAIALAGVAAAIRALWLYGGRCRSLPQAEFAIALAPLICCIVLAAALTSSQMSAFVVFLLWFVVAAEEAITLLFFVPQILPARFQRPLTSAREELRAAHTADEIAAAKPAASRRVGESRESRSPLMPTPPPAADAEDKLWRFDEAETQGPHFVAGNVSQQLTRAHEATTEVVYGYLRADFAAGERHQTLHVAFCPPLAHIPEVEICQVDGPEVSVKTTLVEAHGARVELRRSGGLDEAVSVVLELHAAAENGEQ</sequence>